<organism evidence="1">
    <name type="scientific">Brachypodium distachyon</name>
    <name type="common">Purple false brome</name>
    <name type="synonym">Trachynia distachya</name>
    <dbReference type="NCBI Taxonomy" id="15368"/>
    <lineage>
        <taxon>Eukaryota</taxon>
        <taxon>Viridiplantae</taxon>
        <taxon>Streptophyta</taxon>
        <taxon>Embryophyta</taxon>
        <taxon>Tracheophyta</taxon>
        <taxon>Spermatophyta</taxon>
        <taxon>Magnoliopsida</taxon>
        <taxon>Liliopsida</taxon>
        <taxon>Poales</taxon>
        <taxon>Poaceae</taxon>
        <taxon>BOP clade</taxon>
        <taxon>Pooideae</taxon>
        <taxon>Stipodae</taxon>
        <taxon>Brachypodieae</taxon>
        <taxon>Brachypodium</taxon>
    </lineage>
</organism>
<gene>
    <name evidence="1" type="ORF">BRADI_2g08815v3</name>
</gene>
<dbReference type="PANTHER" id="PTHR11524">
    <property type="entry name" value="60S RIBOSOMAL PROTEIN L7"/>
    <property type="match status" value="1"/>
</dbReference>
<dbReference type="InterPro" id="IPR036919">
    <property type="entry name" value="Ribo_uL30_ferredoxin-like_sf"/>
</dbReference>
<dbReference type="AlphaFoldDB" id="A0A0Q3FW30"/>
<dbReference type="InterPro" id="IPR039699">
    <property type="entry name" value="Ribosomal_uL30"/>
</dbReference>
<dbReference type="PANTHER" id="PTHR11524:SF36">
    <property type="entry name" value="LARGE RIBOSOMAL SUBUNIT PROTEIN UL30Z"/>
    <property type="match status" value="1"/>
</dbReference>
<dbReference type="OrthoDB" id="28644at2759"/>
<evidence type="ECO:0000313" key="1">
    <source>
        <dbReference type="EMBL" id="KQK03599.2"/>
    </source>
</evidence>
<dbReference type="InParanoid" id="A0A0Q3FW30"/>
<dbReference type="GO" id="GO:0022625">
    <property type="term" value="C:cytosolic large ribosomal subunit"/>
    <property type="evidence" value="ECO:0000318"/>
    <property type="project" value="GO_Central"/>
</dbReference>
<accession>A0A0Q3FW30</accession>
<keyword evidence="3" id="KW-1185">Reference proteome</keyword>
<dbReference type="GO" id="GO:0000463">
    <property type="term" value="P:maturation of LSU-rRNA from tricistronic rRNA transcript (SSU-rRNA, 5.8S rRNA, LSU-rRNA)"/>
    <property type="evidence" value="ECO:0000318"/>
    <property type="project" value="GO_Central"/>
</dbReference>
<dbReference type="GO" id="GO:0003723">
    <property type="term" value="F:RNA binding"/>
    <property type="evidence" value="ECO:0000318"/>
    <property type="project" value="GO_Central"/>
</dbReference>
<dbReference type="GO" id="GO:0003735">
    <property type="term" value="F:structural constituent of ribosome"/>
    <property type="evidence" value="ECO:0000318"/>
    <property type="project" value="GO_Central"/>
</dbReference>
<reference evidence="1 2" key="1">
    <citation type="journal article" date="2010" name="Nature">
        <title>Genome sequencing and analysis of the model grass Brachypodium distachyon.</title>
        <authorList>
            <consortium name="International Brachypodium Initiative"/>
        </authorList>
    </citation>
    <scope>NUCLEOTIDE SEQUENCE [LARGE SCALE GENOMIC DNA]</scope>
    <source>
        <strain evidence="1 2">Bd21</strain>
    </source>
</reference>
<reference evidence="1" key="2">
    <citation type="submission" date="2017-06" db="EMBL/GenBank/DDBJ databases">
        <title>WGS assembly of Brachypodium distachyon.</title>
        <authorList>
            <consortium name="The International Brachypodium Initiative"/>
            <person name="Lucas S."/>
            <person name="Harmon-Smith M."/>
            <person name="Lail K."/>
            <person name="Tice H."/>
            <person name="Grimwood J."/>
            <person name="Bruce D."/>
            <person name="Barry K."/>
            <person name="Shu S."/>
            <person name="Lindquist E."/>
            <person name="Wang M."/>
            <person name="Pitluck S."/>
            <person name="Vogel J.P."/>
            <person name="Garvin D.F."/>
            <person name="Mockler T.C."/>
            <person name="Schmutz J."/>
            <person name="Rokhsar D."/>
            <person name="Bevan M.W."/>
        </authorList>
    </citation>
    <scope>NUCLEOTIDE SEQUENCE</scope>
    <source>
        <strain evidence="1">Bd21</strain>
    </source>
</reference>
<dbReference type="Gene3D" id="3.30.1390.20">
    <property type="entry name" value="Ribosomal protein L30, ferredoxin-like fold domain"/>
    <property type="match status" value="1"/>
</dbReference>
<evidence type="ECO:0000313" key="2">
    <source>
        <dbReference type="EnsemblPlants" id="KQK03599"/>
    </source>
</evidence>
<dbReference type="EMBL" id="CM000881">
    <property type="protein sequence ID" value="KQK03599.2"/>
    <property type="molecule type" value="Genomic_DNA"/>
</dbReference>
<evidence type="ECO:0000313" key="3">
    <source>
        <dbReference type="Proteomes" id="UP000008810"/>
    </source>
</evidence>
<dbReference type="SUPFAM" id="SSF55129">
    <property type="entry name" value="Ribosomal protein L30p/L7e"/>
    <property type="match status" value="1"/>
</dbReference>
<proteinExistence type="predicted"/>
<dbReference type="EnsemblPlants" id="KQK03599">
    <property type="protein sequence ID" value="KQK03599"/>
    <property type="gene ID" value="BRADI_2g08815v3"/>
</dbReference>
<dbReference type="Gramene" id="KQK03599">
    <property type="protein sequence ID" value="KQK03599"/>
    <property type="gene ID" value="BRADI_2g08815v3"/>
</dbReference>
<name>A0A0Q3FW30_BRADI</name>
<protein>
    <submittedName>
        <fullName evidence="1 2">Uncharacterized protein</fullName>
    </submittedName>
</protein>
<dbReference type="STRING" id="15368.A0A0Q3FW30"/>
<sequence>MHTRLKSCRLSPAESHDDDQLLFAICSSGTKELHPHIKKILARLRLTQMVIGVFLKTTEVNLKMLASVVPFVTYRGEDGPAVFALLVSMPSTVDELHAESLRCYGESNLQMIFLEDPRRLYAPVISHCGKKNLQVSNFREMWIGHAKKFCFALDLLCGYVHVLI</sequence>
<reference evidence="2" key="3">
    <citation type="submission" date="2018-08" db="UniProtKB">
        <authorList>
            <consortium name="EnsemblPlants"/>
        </authorList>
    </citation>
    <scope>IDENTIFICATION</scope>
    <source>
        <strain evidence="2">cv. Bd21</strain>
    </source>
</reference>
<dbReference type="Proteomes" id="UP000008810">
    <property type="component" value="Chromosome 2"/>
</dbReference>